<evidence type="ECO:0000256" key="4">
    <source>
        <dbReference type="ARBA" id="ARBA00022553"/>
    </source>
</evidence>
<dbReference type="Pfam" id="PF00359">
    <property type="entry name" value="PTS_EIIA_2"/>
    <property type="match status" value="1"/>
</dbReference>
<comment type="caution">
    <text evidence="12">The sequence shown here is derived from an EMBL/GenBank/DDBJ whole genome shotgun (WGS) entry which is preliminary data.</text>
</comment>
<gene>
    <name evidence="12" type="ORF">MAQA_01017</name>
</gene>
<dbReference type="GO" id="GO:0005737">
    <property type="term" value="C:cytoplasm"/>
    <property type="evidence" value="ECO:0007669"/>
    <property type="project" value="UniProtKB-SubCell"/>
</dbReference>
<keyword evidence="7" id="KW-0418">Kinase</keyword>
<dbReference type="AlphaFoldDB" id="W7B9C3"/>
<evidence type="ECO:0000256" key="10">
    <source>
        <dbReference type="ARBA" id="ARBA00042072"/>
    </source>
</evidence>
<evidence type="ECO:0000256" key="7">
    <source>
        <dbReference type="ARBA" id="ARBA00022777"/>
    </source>
</evidence>
<evidence type="ECO:0000256" key="3">
    <source>
        <dbReference type="ARBA" id="ARBA00022490"/>
    </source>
</evidence>
<dbReference type="SUPFAM" id="SSF55804">
    <property type="entry name" value="Phoshotransferase/anion transport protein"/>
    <property type="match status" value="1"/>
</dbReference>
<dbReference type="GO" id="GO:0009401">
    <property type="term" value="P:phosphoenolpyruvate-dependent sugar phosphotransferase system"/>
    <property type="evidence" value="ECO:0007669"/>
    <property type="project" value="UniProtKB-KW"/>
</dbReference>
<evidence type="ECO:0000256" key="9">
    <source>
        <dbReference type="ARBA" id="ARBA00041175"/>
    </source>
</evidence>
<evidence type="ECO:0000313" key="13">
    <source>
        <dbReference type="Proteomes" id="UP000019246"/>
    </source>
</evidence>
<evidence type="ECO:0000256" key="1">
    <source>
        <dbReference type="ARBA" id="ARBA00004496"/>
    </source>
</evidence>
<sequence>MGMSLLKTEEPVLLLDDTDHPISIFICLAAIDNEAHLRALASLTKILSDKESLDKLLQAKTNTEIIQIMKEKEGEEEE</sequence>
<protein>
    <recommendedName>
        <fullName evidence="9">Ascorbate-specific PTS system EIIA component</fullName>
    </recommendedName>
    <alternativeName>
        <fullName evidence="10">Ascorbate-specific phosphotransferase enzyme IIA component</fullName>
    </alternativeName>
</protein>
<dbReference type="Gene3D" id="3.40.930.10">
    <property type="entry name" value="Mannitol-specific EII, Chain A"/>
    <property type="match status" value="1"/>
</dbReference>
<keyword evidence="2" id="KW-0813">Transport</keyword>
<dbReference type="RefSeq" id="WP_206537500.1">
    <property type="nucleotide sequence ID" value="NZ_AOCG01000002.1"/>
</dbReference>
<dbReference type="STRING" id="1265818.MAQA_01017"/>
<keyword evidence="3" id="KW-0963">Cytoplasm</keyword>
<dbReference type="PATRIC" id="fig|1265818.5.peg.203"/>
<evidence type="ECO:0000256" key="6">
    <source>
        <dbReference type="ARBA" id="ARBA00022683"/>
    </source>
</evidence>
<name>W7B9C3_9LIST</name>
<keyword evidence="4" id="KW-0597">Phosphoprotein</keyword>
<dbReference type="GO" id="GO:0016301">
    <property type="term" value="F:kinase activity"/>
    <property type="evidence" value="ECO:0007669"/>
    <property type="project" value="UniProtKB-KW"/>
</dbReference>
<accession>W7B9C3</accession>
<keyword evidence="13" id="KW-1185">Reference proteome</keyword>
<reference evidence="12 13" key="1">
    <citation type="journal article" date="2014" name="Int. J. Syst. Evol. Microbiol.">
        <title>Listeria floridensis sp. nov., Listeria aquatica sp. nov., Listeria cornellensis sp. nov., Listeria riparia sp. nov. and Listeria grandensis sp. nov., from agricultural and natural environments.</title>
        <authorList>
            <person name="den Bakker H.C."/>
            <person name="Warchocki S."/>
            <person name="Wright E.M."/>
            <person name="Allred A.F."/>
            <person name="Ahlstrom C."/>
            <person name="Manuel C.S."/>
            <person name="Stasiewicz M.J."/>
            <person name="Burrell A."/>
            <person name="Roof S."/>
            <person name="Strawn L."/>
            <person name="Fortes E.D."/>
            <person name="Nightingale K.K."/>
            <person name="Kephart D."/>
            <person name="Wiedmann M."/>
        </authorList>
    </citation>
    <scope>NUCLEOTIDE SEQUENCE [LARGE SCALE GENOMIC DNA]</scope>
    <source>
        <strain evidence="12 13">FSL S10-1188</strain>
    </source>
</reference>
<evidence type="ECO:0000256" key="8">
    <source>
        <dbReference type="ARBA" id="ARBA00037387"/>
    </source>
</evidence>
<organism evidence="12 13">
    <name type="scientific">Listeria aquatica FSL S10-1188</name>
    <dbReference type="NCBI Taxonomy" id="1265818"/>
    <lineage>
        <taxon>Bacteria</taxon>
        <taxon>Bacillati</taxon>
        <taxon>Bacillota</taxon>
        <taxon>Bacilli</taxon>
        <taxon>Bacillales</taxon>
        <taxon>Listeriaceae</taxon>
        <taxon>Listeria</taxon>
    </lineage>
</organism>
<comment type="subcellular location">
    <subcellularLocation>
        <location evidence="1">Cytoplasm</location>
    </subcellularLocation>
</comment>
<dbReference type="PANTHER" id="PTHR36203">
    <property type="entry name" value="ASCORBATE-SPECIFIC PTS SYSTEM EIIA COMPONENT"/>
    <property type="match status" value="1"/>
</dbReference>
<comment type="function">
    <text evidence="8">The phosphoenolpyruvate-dependent sugar phosphotransferase system (sugar PTS), a major carbohydrate active transport system, catalyzes the phosphorylation of incoming sugar substrates concomitantly with their translocation across the cell membrane. The enzyme II UlaABC PTS system is involved in ascorbate transport.</text>
</comment>
<dbReference type="InterPro" id="IPR016152">
    <property type="entry name" value="PTrfase/Anion_transptr"/>
</dbReference>
<proteinExistence type="predicted"/>
<dbReference type="EMBL" id="AOCG01000002">
    <property type="protein sequence ID" value="EUJ21300.1"/>
    <property type="molecule type" value="Genomic_DNA"/>
</dbReference>
<dbReference type="InterPro" id="IPR051351">
    <property type="entry name" value="Ascorbate-PTS_EIIA_comp"/>
</dbReference>
<evidence type="ECO:0000256" key="2">
    <source>
        <dbReference type="ARBA" id="ARBA00022448"/>
    </source>
</evidence>
<dbReference type="Proteomes" id="UP000019246">
    <property type="component" value="Unassembled WGS sequence"/>
</dbReference>
<dbReference type="PROSITE" id="PS51094">
    <property type="entry name" value="PTS_EIIA_TYPE_2"/>
    <property type="match status" value="1"/>
</dbReference>
<feature type="domain" description="PTS EIIA type-2" evidence="11">
    <location>
        <begin position="1"/>
        <end position="72"/>
    </location>
</feature>
<evidence type="ECO:0000259" key="11">
    <source>
        <dbReference type="PROSITE" id="PS51094"/>
    </source>
</evidence>
<dbReference type="InterPro" id="IPR002178">
    <property type="entry name" value="PTS_EIIA_type-2_dom"/>
</dbReference>
<keyword evidence="5" id="KW-0808">Transferase</keyword>
<keyword evidence="6" id="KW-0598">Phosphotransferase system</keyword>
<dbReference type="PANTHER" id="PTHR36203:SF1">
    <property type="entry name" value="ASCORBATE-SPECIFIC PTS SYSTEM EIIA COMPONENT"/>
    <property type="match status" value="1"/>
</dbReference>
<evidence type="ECO:0000313" key="12">
    <source>
        <dbReference type="EMBL" id="EUJ21300.1"/>
    </source>
</evidence>
<evidence type="ECO:0000256" key="5">
    <source>
        <dbReference type="ARBA" id="ARBA00022679"/>
    </source>
</evidence>